<feature type="non-terminal residue" evidence="2">
    <location>
        <position position="1"/>
    </location>
</feature>
<protein>
    <submittedName>
        <fullName evidence="2">Uncharacterized protein</fullName>
    </submittedName>
</protein>
<keyword evidence="1" id="KW-1133">Transmembrane helix</keyword>
<reference evidence="2" key="1">
    <citation type="journal article" date="2021" name="IMA Fungus">
        <title>Genomic characterization of three marine fungi, including Emericellopsis atlantica sp. nov. with signatures of a generalist lifestyle and marine biomass degradation.</title>
        <authorList>
            <person name="Hagestad O.C."/>
            <person name="Hou L."/>
            <person name="Andersen J.H."/>
            <person name="Hansen E.H."/>
            <person name="Altermark B."/>
            <person name="Li C."/>
            <person name="Kuhnert E."/>
            <person name="Cox R.J."/>
            <person name="Crous P.W."/>
            <person name="Spatafora J.W."/>
            <person name="Lail K."/>
            <person name="Amirebrahimi M."/>
            <person name="Lipzen A."/>
            <person name="Pangilinan J."/>
            <person name="Andreopoulos W."/>
            <person name="Hayes R.D."/>
            <person name="Ng V."/>
            <person name="Grigoriev I.V."/>
            <person name="Jackson S.A."/>
            <person name="Sutton T.D.S."/>
            <person name="Dobson A.D.W."/>
            <person name="Rama T."/>
        </authorList>
    </citation>
    <scope>NUCLEOTIDE SEQUENCE</scope>
    <source>
        <strain evidence="2">TRa3180A</strain>
    </source>
</reference>
<evidence type="ECO:0000256" key="1">
    <source>
        <dbReference type="SAM" id="Phobius"/>
    </source>
</evidence>
<name>A0A9P8CFV3_9HELO</name>
<keyword evidence="3" id="KW-1185">Reference proteome</keyword>
<dbReference type="EMBL" id="MU253840">
    <property type="protein sequence ID" value="KAG9245578.1"/>
    <property type="molecule type" value="Genomic_DNA"/>
</dbReference>
<dbReference type="OrthoDB" id="2018619at2759"/>
<gene>
    <name evidence="2" type="ORF">BJ878DRAFT_418890</name>
</gene>
<sequence>TKWGNHNLYPIFPAERTYGSGSFLLYWIICGAELSTFAIGSSYTPVGLSFGQAIGTVLIGLYLSSNVAVLSGRSGVEKNLGYIRTQGP</sequence>
<evidence type="ECO:0000313" key="3">
    <source>
        <dbReference type="Proteomes" id="UP000887226"/>
    </source>
</evidence>
<organism evidence="2 3">
    <name type="scientific">Calycina marina</name>
    <dbReference type="NCBI Taxonomy" id="1763456"/>
    <lineage>
        <taxon>Eukaryota</taxon>
        <taxon>Fungi</taxon>
        <taxon>Dikarya</taxon>
        <taxon>Ascomycota</taxon>
        <taxon>Pezizomycotina</taxon>
        <taxon>Leotiomycetes</taxon>
        <taxon>Helotiales</taxon>
        <taxon>Pezizellaceae</taxon>
        <taxon>Calycina</taxon>
    </lineage>
</organism>
<proteinExistence type="predicted"/>
<keyword evidence="1" id="KW-0812">Transmembrane</keyword>
<dbReference type="AlphaFoldDB" id="A0A9P8CFV3"/>
<dbReference type="Proteomes" id="UP000887226">
    <property type="component" value="Unassembled WGS sequence"/>
</dbReference>
<keyword evidence="1" id="KW-0472">Membrane</keyword>
<feature type="transmembrane region" description="Helical" evidence="1">
    <location>
        <begin position="23"/>
        <end position="43"/>
    </location>
</feature>
<dbReference type="Gene3D" id="1.10.4160.10">
    <property type="entry name" value="Hydantoin permease"/>
    <property type="match status" value="1"/>
</dbReference>
<evidence type="ECO:0000313" key="2">
    <source>
        <dbReference type="EMBL" id="KAG9245578.1"/>
    </source>
</evidence>
<feature type="transmembrane region" description="Helical" evidence="1">
    <location>
        <begin position="49"/>
        <end position="70"/>
    </location>
</feature>
<accession>A0A9P8CFV3</accession>
<comment type="caution">
    <text evidence="2">The sequence shown here is derived from an EMBL/GenBank/DDBJ whole genome shotgun (WGS) entry which is preliminary data.</text>
</comment>